<dbReference type="Proteomes" id="UP000217838">
    <property type="component" value="Unassembled WGS sequence"/>
</dbReference>
<comment type="caution">
    <text evidence="2">The sequence shown here is derived from an EMBL/GenBank/DDBJ whole genome shotgun (WGS) entry which is preliminary data.</text>
</comment>
<accession>A0A2A4YCP5</accession>
<evidence type="ECO:0000313" key="3">
    <source>
        <dbReference type="Proteomes" id="UP000217838"/>
    </source>
</evidence>
<gene>
    <name evidence="2" type="ORF">COB11_06950</name>
</gene>
<proteinExistence type="predicted"/>
<dbReference type="EMBL" id="NVUU01000093">
    <property type="protein sequence ID" value="PCI92618.1"/>
    <property type="molecule type" value="Genomic_DNA"/>
</dbReference>
<feature type="transmembrane region" description="Helical" evidence="1">
    <location>
        <begin position="32"/>
        <end position="55"/>
    </location>
</feature>
<organism evidence="2 3">
    <name type="scientific">Aerophobetes bacterium</name>
    <dbReference type="NCBI Taxonomy" id="2030807"/>
    <lineage>
        <taxon>Bacteria</taxon>
        <taxon>Candidatus Aerophobota</taxon>
    </lineage>
</organism>
<keyword evidence="1" id="KW-0472">Membrane</keyword>
<evidence type="ECO:0000256" key="1">
    <source>
        <dbReference type="SAM" id="Phobius"/>
    </source>
</evidence>
<keyword evidence="1" id="KW-0812">Transmembrane</keyword>
<evidence type="ECO:0000313" key="2">
    <source>
        <dbReference type="EMBL" id="PCI92618.1"/>
    </source>
</evidence>
<keyword evidence="1" id="KW-1133">Transmembrane helix</keyword>
<dbReference type="AlphaFoldDB" id="A0A2A4YCP5"/>
<protein>
    <submittedName>
        <fullName evidence="2">Uncharacterized protein</fullName>
    </submittedName>
</protein>
<sequence length="70" mass="7754">MEGESLVNNPDNLSEGLINYLKVAYITASKSAFMWANLLCASVSVVGLVVCVVYFRKVRHHKHDDQSTAI</sequence>
<reference evidence="3" key="1">
    <citation type="submission" date="2017-08" db="EMBL/GenBank/DDBJ databases">
        <title>A dynamic microbial community with high functional redundancy inhabits the cold, oxic subseafloor aquifer.</title>
        <authorList>
            <person name="Tully B.J."/>
            <person name="Wheat C.G."/>
            <person name="Glazer B.T."/>
            <person name="Huber J.A."/>
        </authorList>
    </citation>
    <scope>NUCLEOTIDE SEQUENCE [LARGE SCALE GENOMIC DNA]</scope>
</reference>
<name>A0A2A4YCP5_UNCAE</name>